<evidence type="ECO:0000256" key="4">
    <source>
        <dbReference type="RuleBase" id="RU004262"/>
    </source>
</evidence>
<dbReference type="InterPro" id="IPR000734">
    <property type="entry name" value="TAG_lipase"/>
</dbReference>
<evidence type="ECO:0000313" key="7">
    <source>
        <dbReference type="Proteomes" id="UP000288716"/>
    </source>
</evidence>
<dbReference type="InterPro" id="IPR013818">
    <property type="entry name" value="Lipase"/>
</dbReference>
<dbReference type="PANTHER" id="PTHR11610:SF186">
    <property type="entry name" value="FI22312P1"/>
    <property type="match status" value="1"/>
</dbReference>
<gene>
    <name evidence="6" type="ORF">B4U80_00695</name>
</gene>
<dbReference type="InterPro" id="IPR029058">
    <property type="entry name" value="AB_hydrolase_fold"/>
</dbReference>
<dbReference type="AlphaFoldDB" id="A0A443QS49"/>
<dbReference type="SUPFAM" id="SSF53474">
    <property type="entry name" value="alpha/beta-Hydrolases"/>
    <property type="match status" value="1"/>
</dbReference>
<feature type="domain" description="Lipase" evidence="5">
    <location>
        <begin position="1"/>
        <end position="144"/>
    </location>
</feature>
<dbReference type="OrthoDB" id="6507658at2759"/>
<comment type="subcellular location">
    <subcellularLocation>
        <location evidence="1">Secreted</location>
    </subcellularLocation>
</comment>
<feature type="non-terminal residue" evidence="6">
    <location>
        <position position="156"/>
    </location>
</feature>
<dbReference type="STRING" id="299467.A0A443QS49"/>
<keyword evidence="7" id="KW-1185">Reference proteome</keyword>
<comment type="caution">
    <text evidence="6">The sequence shown here is derived from an EMBL/GenBank/DDBJ whole genome shotgun (WGS) entry which is preliminary data.</text>
</comment>
<evidence type="ECO:0000259" key="5">
    <source>
        <dbReference type="Pfam" id="PF00151"/>
    </source>
</evidence>
<comment type="similarity">
    <text evidence="2 4">Belongs to the AB hydrolase superfamily. Lipase family.</text>
</comment>
<feature type="non-terminal residue" evidence="6">
    <location>
        <position position="1"/>
    </location>
</feature>
<dbReference type="PRINTS" id="PR00821">
    <property type="entry name" value="TAGLIPASE"/>
</dbReference>
<keyword evidence="3" id="KW-0964">Secreted</keyword>
<protein>
    <submittedName>
        <fullName evidence="6">Pancreatic lipase-related protein 1-like protein</fullName>
    </submittedName>
</protein>
<proteinExistence type="inferred from homology"/>
<accession>A0A443QS49</accession>
<reference evidence="6 7" key="1">
    <citation type="journal article" date="2018" name="Gigascience">
        <title>Genomes of trombidid mites reveal novel predicted allergens and laterally-transferred genes associated with secondary metabolism.</title>
        <authorList>
            <person name="Dong X."/>
            <person name="Chaisiri K."/>
            <person name="Xia D."/>
            <person name="Armstrong S.D."/>
            <person name="Fang Y."/>
            <person name="Donnelly M.J."/>
            <person name="Kadowaki T."/>
            <person name="McGarry J.W."/>
            <person name="Darby A.C."/>
            <person name="Makepeace B.L."/>
        </authorList>
    </citation>
    <scope>NUCLEOTIDE SEQUENCE [LARGE SCALE GENOMIC DNA]</scope>
    <source>
        <strain evidence="6">UoL-UT</strain>
    </source>
</reference>
<evidence type="ECO:0000313" key="6">
    <source>
        <dbReference type="EMBL" id="RWS05831.1"/>
    </source>
</evidence>
<name>A0A443QS49_9ACAR</name>
<evidence type="ECO:0000256" key="2">
    <source>
        <dbReference type="ARBA" id="ARBA00010701"/>
    </source>
</evidence>
<dbReference type="EMBL" id="NCKV01052532">
    <property type="protein sequence ID" value="RWS05831.1"/>
    <property type="molecule type" value="Genomic_DNA"/>
</dbReference>
<evidence type="ECO:0000256" key="1">
    <source>
        <dbReference type="ARBA" id="ARBA00004613"/>
    </source>
</evidence>
<dbReference type="Gene3D" id="3.40.50.1820">
    <property type="entry name" value="alpha/beta hydrolase"/>
    <property type="match status" value="1"/>
</dbReference>
<dbReference type="PANTHER" id="PTHR11610">
    <property type="entry name" value="LIPASE"/>
    <property type="match status" value="1"/>
</dbReference>
<dbReference type="Pfam" id="PF00151">
    <property type="entry name" value="Lipase"/>
    <property type="match status" value="1"/>
</dbReference>
<dbReference type="GO" id="GO:0016042">
    <property type="term" value="P:lipid catabolic process"/>
    <property type="evidence" value="ECO:0007669"/>
    <property type="project" value="TreeGrafter"/>
</dbReference>
<dbReference type="Proteomes" id="UP000288716">
    <property type="component" value="Unassembled WGS sequence"/>
</dbReference>
<dbReference type="GO" id="GO:0005615">
    <property type="term" value="C:extracellular space"/>
    <property type="evidence" value="ECO:0007669"/>
    <property type="project" value="TreeGrafter"/>
</dbReference>
<evidence type="ECO:0000256" key="3">
    <source>
        <dbReference type="ARBA" id="ARBA00022525"/>
    </source>
</evidence>
<organism evidence="6 7">
    <name type="scientific">Leptotrombidium deliense</name>
    <dbReference type="NCBI Taxonomy" id="299467"/>
    <lineage>
        <taxon>Eukaryota</taxon>
        <taxon>Metazoa</taxon>
        <taxon>Ecdysozoa</taxon>
        <taxon>Arthropoda</taxon>
        <taxon>Chelicerata</taxon>
        <taxon>Arachnida</taxon>
        <taxon>Acari</taxon>
        <taxon>Acariformes</taxon>
        <taxon>Trombidiformes</taxon>
        <taxon>Prostigmata</taxon>
        <taxon>Anystina</taxon>
        <taxon>Parasitengona</taxon>
        <taxon>Trombiculoidea</taxon>
        <taxon>Trombiculidae</taxon>
        <taxon>Leptotrombidium</taxon>
    </lineage>
</organism>
<dbReference type="VEuPathDB" id="VectorBase:LDEU014205"/>
<sequence length="156" mass="16833">DSNIIVVDWEKGAALPNYVQAAANTRLVGKQIALLIQTINREKGMSAKDYHMIGFSLGAHIAGFTGSEIRNISRITGLDPASPLFEGYSEKVRLDPSDAEFVDVIHTNGDSFIRGGLGSVMPMGHLDFCPNGGREQVGCNSVFVGAISDIFYGNWQ</sequence>
<dbReference type="GO" id="GO:0016298">
    <property type="term" value="F:lipase activity"/>
    <property type="evidence" value="ECO:0007669"/>
    <property type="project" value="InterPro"/>
</dbReference>